<dbReference type="PANTHER" id="PTHR43072">
    <property type="entry name" value="N-ACETYLTRANSFERASE"/>
    <property type="match status" value="1"/>
</dbReference>
<dbReference type="SUPFAM" id="SSF55729">
    <property type="entry name" value="Acyl-CoA N-acyltransferases (Nat)"/>
    <property type="match status" value="1"/>
</dbReference>
<dbReference type="PROSITE" id="PS51186">
    <property type="entry name" value="GNAT"/>
    <property type="match status" value="1"/>
</dbReference>
<proteinExistence type="predicted"/>
<dbReference type="OrthoDB" id="9798006at2"/>
<keyword evidence="5" id="KW-1185">Reference proteome</keyword>
<dbReference type="NCBIfam" id="NF040503">
    <property type="entry name" value="resist_ArsN1a"/>
    <property type="match status" value="1"/>
</dbReference>
<reference evidence="4 5" key="1">
    <citation type="submission" date="2017-01" db="EMBL/GenBank/DDBJ databases">
        <title>Bacillus phylogenomics.</title>
        <authorList>
            <person name="Dunlap C."/>
        </authorList>
    </citation>
    <scope>NUCLEOTIDE SEQUENCE [LARGE SCALE GENOMIC DNA]</scope>
    <source>
        <strain evidence="4 5">NRRL B-41282</strain>
    </source>
</reference>
<gene>
    <name evidence="4" type="ORF">BW143_12580</name>
</gene>
<dbReference type="AlphaFoldDB" id="A0A1R1RY33"/>
<protein>
    <submittedName>
        <fullName evidence="4">GNAT family N-acetyltransferase</fullName>
    </submittedName>
</protein>
<feature type="domain" description="N-acetyltransferase" evidence="3">
    <location>
        <begin position="2"/>
        <end position="159"/>
    </location>
</feature>
<keyword evidence="2" id="KW-0012">Acyltransferase</keyword>
<dbReference type="Proteomes" id="UP000187367">
    <property type="component" value="Unassembled WGS sequence"/>
</dbReference>
<dbReference type="InterPro" id="IPR000182">
    <property type="entry name" value="GNAT_dom"/>
</dbReference>
<dbReference type="RefSeq" id="WP_076761303.1">
    <property type="nucleotide sequence ID" value="NZ_JARMMK010000005.1"/>
</dbReference>
<accession>A0A1R1QKC2</accession>
<dbReference type="EMBL" id="MTJL01000023">
    <property type="protein sequence ID" value="OMI05048.1"/>
    <property type="molecule type" value="Genomic_DNA"/>
</dbReference>
<organism evidence="4 5">
    <name type="scientific">Bacillus swezeyi</name>
    <dbReference type="NCBI Taxonomy" id="1925020"/>
    <lineage>
        <taxon>Bacteria</taxon>
        <taxon>Bacillati</taxon>
        <taxon>Bacillota</taxon>
        <taxon>Bacilli</taxon>
        <taxon>Bacillales</taxon>
        <taxon>Bacillaceae</taxon>
        <taxon>Bacillus</taxon>
    </lineage>
</organism>
<evidence type="ECO:0000313" key="5">
    <source>
        <dbReference type="Proteomes" id="UP000187367"/>
    </source>
</evidence>
<dbReference type="PANTHER" id="PTHR43072:SF23">
    <property type="entry name" value="UPF0039 PROTEIN C11D3.02C"/>
    <property type="match status" value="1"/>
</dbReference>
<dbReference type="CDD" id="cd04301">
    <property type="entry name" value="NAT_SF"/>
    <property type="match status" value="1"/>
</dbReference>
<dbReference type="Gene3D" id="3.40.630.30">
    <property type="match status" value="1"/>
</dbReference>
<keyword evidence="1" id="KW-0808">Transferase</keyword>
<evidence type="ECO:0000313" key="4">
    <source>
        <dbReference type="EMBL" id="OMI05048.1"/>
    </source>
</evidence>
<sequence>MIRIRTAKDAEVASILEIYNQGIKDRIATLETSEKDIEYMTDWFHNRSEKDTVLVAEDNGAIVGWASLNPYSHRCAYDGVADLSIYIARSYRGKGIGKALLSSIEKAAVQSGIHKIVLFTFPFNKLGQGLYDSMGYREVGVFKEQGKIDGRYVDVMAMEKILTGL</sequence>
<evidence type="ECO:0000259" key="3">
    <source>
        <dbReference type="PROSITE" id="PS51186"/>
    </source>
</evidence>
<accession>A0A1R1RY33</accession>
<dbReference type="GO" id="GO:0016747">
    <property type="term" value="F:acyltransferase activity, transferring groups other than amino-acyl groups"/>
    <property type="evidence" value="ECO:0007669"/>
    <property type="project" value="InterPro"/>
</dbReference>
<evidence type="ECO:0000256" key="1">
    <source>
        <dbReference type="ARBA" id="ARBA00022679"/>
    </source>
</evidence>
<name>A0A1R1RY33_9BACI</name>
<dbReference type="InterPro" id="IPR016181">
    <property type="entry name" value="Acyl_CoA_acyltransferase"/>
</dbReference>
<dbReference type="Pfam" id="PF00583">
    <property type="entry name" value="Acetyltransf_1"/>
    <property type="match status" value="1"/>
</dbReference>
<comment type="caution">
    <text evidence="4">The sequence shown here is derived from an EMBL/GenBank/DDBJ whole genome shotgun (WGS) entry which is preliminary data.</text>
</comment>
<evidence type="ECO:0000256" key="2">
    <source>
        <dbReference type="ARBA" id="ARBA00023315"/>
    </source>
</evidence>